<dbReference type="GO" id="GO:0016787">
    <property type="term" value="F:hydrolase activity"/>
    <property type="evidence" value="ECO:0007669"/>
    <property type="project" value="InterPro"/>
</dbReference>
<organism evidence="3 4">
    <name type="scientific">Methylobacillus flagellatus (strain ATCC 51484 / DSM 6875 / VKM B-1610 / KT)</name>
    <dbReference type="NCBI Taxonomy" id="265072"/>
    <lineage>
        <taxon>Bacteria</taxon>
        <taxon>Pseudomonadati</taxon>
        <taxon>Pseudomonadota</taxon>
        <taxon>Betaproteobacteria</taxon>
        <taxon>Nitrosomonadales</taxon>
        <taxon>Methylophilaceae</taxon>
        <taxon>Methylobacillus</taxon>
    </lineage>
</organism>
<dbReference type="KEGG" id="mfa:Mfla_1728"/>
<dbReference type="eggNOG" id="COG3453">
    <property type="taxonomic scope" value="Bacteria"/>
</dbReference>
<dbReference type="OrthoDB" id="9802771at2"/>
<dbReference type="RefSeq" id="WP_011479950.1">
    <property type="nucleotide sequence ID" value="NC_007947.1"/>
</dbReference>
<keyword evidence="4" id="KW-1185">Reference proteome</keyword>
<dbReference type="Proteomes" id="UP000002440">
    <property type="component" value="Chromosome"/>
</dbReference>
<reference evidence="3 4" key="1">
    <citation type="submission" date="2006-03" db="EMBL/GenBank/DDBJ databases">
        <title>Complete sequence of Methylobacillus flagellatus KT.</title>
        <authorList>
            <consortium name="US DOE Joint Genome Institute"/>
            <person name="Copeland A."/>
            <person name="Lucas S."/>
            <person name="Lapidus A."/>
            <person name="Barry K."/>
            <person name="Detter J.C."/>
            <person name="Glavina del Rio T."/>
            <person name="Hammon N."/>
            <person name="Israni S."/>
            <person name="Dalin E."/>
            <person name="Tice H."/>
            <person name="Pitluck S."/>
            <person name="Brettin T."/>
            <person name="Bruce D."/>
            <person name="Han C."/>
            <person name="Tapia R."/>
            <person name="Saunders E."/>
            <person name="Gilna P."/>
            <person name="Schmutz J."/>
            <person name="Larimer F."/>
            <person name="Land M."/>
            <person name="Kyrpides N."/>
            <person name="Anderson I."/>
            <person name="Richardson P."/>
        </authorList>
    </citation>
    <scope>NUCLEOTIDE SEQUENCE [LARGE SCALE GENOMIC DNA]</scope>
    <source>
        <strain evidence="4">KT / ATCC 51484 / DSM 6875</strain>
    </source>
</reference>
<dbReference type="InterPro" id="IPR005939">
    <property type="entry name" value="BLH_phosphatase-like"/>
</dbReference>
<dbReference type="HOGENOM" id="CLU_105726_3_1_4"/>
<name>Q1H0J1_METFK</name>
<dbReference type="AlphaFoldDB" id="Q1H0J1"/>
<gene>
    <name evidence="3" type="ordered locus">Mfla_1728</name>
</gene>
<dbReference type="EMBL" id="CP000284">
    <property type="protein sequence ID" value="ABE49996.1"/>
    <property type="molecule type" value="Genomic_DNA"/>
</dbReference>
<dbReference type="Pfam" id="PF04273">
    <property type="entry name" value="BLH_phosphatase"/>
    <property type="match status" value="1"/>
</dbReference>
<protein>
    <recommendedName>
        <fullName evidence="2">Beta-lactamase hydrolase-like protein phosphatase-like domain-containing protein</fullName>
    </recommendedName>
</protein>
<accession>Q1H0J1</accession>
<evidence type="ECO:0000259" key="2">
    <source>
        <dbReference type="Pfam" id="PF04273"/>
    </source>
</evidence>
<dbReference type="Gene3D" id="3.90.190.10">
    <property type="entry name" value="Protein tyrosine phosphatase superfamily"/>
    <property type="match status" value="1"/>
</dbReference>
<sequence>MTLTTNTFSDKFSSCPQLTVEQVADAAAAGFKTIINNRPDGEGGAEQPRSEDIRQAAEAHGLRYVHIPVVPGQMTPAQVEELAALLPSLPTPILGFCKLGTRAVNIYQQALARSPQS</sequence>
<dbReference type="InterPro" id="IPR029021">
    <property type="entry name" value="Prot-tyrosine_phosphatase-like"/>
</dbReference>
<feature type="region of interest" description="Disordered" evidence="1">
    <location>
        <begin position="35"/>
        <end position="55"/>
    </location>
</feature>
<evidence type="ECO:0000313" key="4">
    <source>
        <dbReference type="Proteomes" id="UP000002440"/>
    </source>
</evidence>
<evidence type="ECO:0000313" key="3">
    <source>
        <dbReference type="EMBL" id="ABE49996.1"/>
    </source>
</evidence>
<dbReference type="STRING" id="265072.Mfla_1728"/>
<proteinExistence type="predicted"/>
<feature type="domain" description="Beta-lactamase hydrolase-like protein phosphatase-like" evidence="2">
    <location>
        <begin position="7"/>
        <end position="108"/>
    </location>
</feature>
<dbReference type="NCBIfam" id="TIGR01244">
    <property type="entry name" value="TIGR01244 family sulfur transferase"/>
    <property type="match status" value="1"/>
</dbReference>
<evidence type="ECO:0000256" key="1">
    <source>
        <dbReference type="SAM" id="MobiDB-lite"/>
    </source>
</evidence>